<gene>
    <name evidence="5" type="ORF">KIW84_061134</name>
</gene>
<dbReference type="SUPFAM" id="SSF53098">
    <property type="entry name" value="Ribonuclease H-like"/>
    <property type="match status" value="1"/>
</dbReference>
<dbReference type="EMBL" id="JAMSHJ010000006">
    <property type="protein sequence ID" value="KAI5394330.1"/>
    <property type="molecule type" value="Genomic_DNA"/>
</dbReference>
<accession>A0A9D4W4K9</accession>
<dbReference type="Gramene" id="PSAT_LOCUS25446_t1">
    <property type="protein sequence ID" value="CAL5206603.1"/>
    <property type="gene ID" value="PSAT_LOCUS25446"/>
</dbReference>
<dbReference type="Gramene" id="Psat06G0113400-T1">
    <property type="protein sequence ID" value="KAI5394330.1"/>
    <property type="gene ID" value="KIW84_061134"/>
</dbReference>
<protein>
    <submittedName>
        <fullName evidence="5">Small RNA degrading nuclease 5</fullName>
    </submittedName>
</protein>
<dbReference type="SMART" id="SM00479">
    <property type="entry name" value="EXOIII"/>
    <property type="match status" value="1"/>
</dbReference>
<dbReference type="GO" id="GO:0003676">
    <property type="term" value="F:nucleic acid binding"/>
    <property type="evidence" value="ECO:0007669"/>
    <property type="project" value="InterPro"/>
</dbReference>
<dbReference type="InterPro" id="IPR036397">
    <property type="entry name" value="RNaseH_sf"/>
</dbReference>
<evidence type="ECO:0000259" key="4">
    <source>
        <dbReference type="SMART" id="SM00479"/>
    </source>
</evidence>
<dbReference type="Proteomes" id="UP001058974">
    <property type="component" value="Chromosome 6"/>
</dbReference>
<dbReference type="InterPro" id="IPR012337">
    <property type="entry name" value="RNaseH-like_sf"/>
</dbReference>
<dbReference type="PANTHER" id="PTHR12801">
    <property type="entry name" value="RNA EXONUCLEASE REXO1 / RECO3 FAMILY MEMBER-RELATED"/>
    <property type="match status" value="1"/>
</dbReference>
<name>A0A9D4W4K9_PEA</name>
<evidence type="ECO:0000256" key="1">
    <source>
        <dbReference type="ARBA" id="ARBA00022722"/>
    </source>
</evidence>
<dbReference type="InterPro" id="IPR013520">
    <property type="entry name" value="Ribonucl_H"/>
</dbReference>
<keyword evidence="3" id="KW-0269">Exonuclease</keyword>
<evidence type="ECO:0000256" key="3">
    <source>
        <dbReference type="ARBA" id="ARBA00022839"/>
    </source>
</evidence>
<dbReference type="InterPro" id="IPR034922">
    <property type="entry name" value="REX1-like_exo"/>
</dbReference>
<comment type="caution">
    <text evidence="5">The sequence shown here is derived from an EMBL/GenBank/DDBJ whole genome shotgun (WGS) entry which is preliminary data.</text>
</comment>
<reference evidence="5 6" key="1">
    <citation type="journal article" date="2022" name="Nat. Genet.">
        <title>Improved pea reference genome and pan-genome highlight genomic features and evolutionary characteristics.</title>
        <authorList>
            <person name="Yang T."/>
            <person name="Liu R."/>
            <person name="Luo Y."/>
            <person name="Hu S."/>
            <person name="Wang D."/>
            <person name="Wang C."/>
            <person name="Pandey M.K."/>
            <person name="Ge S."/>
            <person name="Xu Q."/>
            <person name="Li N."/>
            <person name="Li G."/>
            <person name="Huang Y."/>
            <person name="Saxena R.K."/>
            <person name="Ji Y."/>
            <person name="Li M."/>
            <person name="Yan X."/>
            <person name="He Y."/>
            <person name="Liu Y."/>
            <person name="Wang X."/>
            <person name="Xiang C."/>
            <person name="Varshney R.K."/>
            <person name="Ding H."/>
            <person name="Gao S."/>
            <person name="Zong X."/>
        </authorList>
    </citation>
    <scope>NUCLEOTIDE SEQUENCE [LARGE SCALE GENOMIC DNA]</scope>
    <source>
        <strain evidence="5 6">cv. Zhongwan 6</strain>
    </source>
</reference>
<dbReference type="GO" id="GO:0004527">
    <property type="term" value="F:exonuclease activity"/>
    <property type="evidence" value="ECO:0007669"/>
    <property type="project" value="UniProtKB-KW"/>
</dbReference>
<dbReference type="InterPro" id="IPR047021">
    <property type="entry name" value="REXO1/3/4-like"/>
</dbReference>
<dbReference type="CDD" id="cd06145">
    <property type="entry name" value="REX1_like"/>
    <property type="match status" value="1"/>
</dbReference>
<evidence type="ECO:0000313" key="6">
    <source>
        <dbReference type="Proteomes" id="UP001058974"/>
    </source>
</evidence>
<evidence type="ECO:0000313" key="5">
    <source>
        <dbReference type="EMBL" id="KAI5394330.1"/>
    </source>
</evidence>
<keyword evidence="6" id="KW-1185">Reference proteome</keyword>
<dbReference type="Gene3D" id="3.30.420.10">
    <property type="entry name" value="Ribonuclease H-like superfamily/Ribonuclease H"/>
    <property type="match status" value="1"/>
</dbReference>
<feature type="domain" description="Exonuclease" evidence="4">
    <location>
        <begin position="58"/>
        <end position="167"/>
    </location>
</feature>
<dbReference type="Pfam" id="PF00929">
    <property type="entry name" value="RNase_T"/>
    <property type="match status" value="1"/>
</dbReference>
<dbReference type="GO" id="GO:0005634">
    <property type="term" value="C:nucleus"/>
    <property type="evidence" value="ECO:0007669"/>
    <property type="project" value="TreeGrafter"/>
</dbReference>
<dbReference type="AlphaFoldDB" id="A0A9D4W4K9"/>
<dbReference type="PANTHER" id="PTHR12801:SF157">
    <property type="entry name" value="SMALL RNA DEGRADING NUCLEASE 5"/>
    <property type="match status" value="1"/>
</dbReference>
<evidence type="ECO:0000256" key="2">
    <source>
        <dbReference type="ARBA" id="ARBA00022801"/>
    </source>
</evidence>
<keyword evidence="1" id="KW-0540">Nuclease</keyword>
<organism evidence="5 6">
    <name type="scientific">Pisum sativum</name>
    <name type="common">Garden pea</name>
    <name type="synonym">Lathyrus oleraceus</name>
    <dbReference type="NCBI Taxonomy" id="3888"/>
    <lineage>
        <taxon>Eukaryota</taxon>
        <taxon>Viridiplantae</taxon>
        <taxon>Streptophyta</taxon>
        <taxon>Embryophyta</taxon>
        <taxon>Tracheophyta</taxon>
        <taxon>Spermatophyta</taxon>
        <taxon>Magnoliopsida</taxon>
        <taxon>eudicotyledons</taxon>
        <taxon>Gunneridae</taxon>
        <taxon>Pentapetalae</taxon>
        <taxon>rosids</taxon>
        <taxon>fabids</taxon>
        <taxon>Fabales</taxon>
        <taxon>Fabaceae</taxon>
        <taxon>Papilionoideae</taxon>
        <taxon>50 kb inversion clade</taxon>
        <taxon>NPAAA clade</taxon>
        <taxon>Hologalegina</taxon>
        <taxon>IRL clade</taxon>
        <taxon>Fabeae</taxon>
        <taxon>Lathyrus</taxon>
    </lineage>
</organism>
<keyword evidence="2" id="KW-0378">Hydrolase</keyword>
<sequence length="167" mass="19199">MGHLCAEDDSFMELTIDIHFPVRDYTLTDIELDENDYPINKLGFECTFPYDLGRPFYHIRAVDCEMCITRKGFELTRVTLVDLQGQVVLDKLVKPSKHIIEYSTRFSGITTEMLDGVTTSLKDIQEEFVKLVKKETILVGHSLEHDLLALKVSHELVIDTAVLYKYP</sequence>
<proteinExistence type="predicted"/>